<protein>
    <submittedName>
        <fullName evidence="1">Uncharacterized protein</fullName>
    </submittedName>
</protein>
<organism evidence="1 2">
    <name type="scientific">Araneus ventricosus</name>
    <name type="common">Orbweaver spider</name>
    <name type="synonym">Epeira ventricosa</name>
    <dbReference type="NCBI Taxonomy" id="182803"/>
    <lineage>
        <taxon>Eukaryota</taxon>
        <taxon>Metazoa</taxon>
        <taxon>Ecdysozoa</taxon>
        <taxon>Arthropoda</taxon>
        <taxon>Chelicerata</taxon>
        <taxon>Arachnida</taxon>
        <taxon>Araneae</taxon>
        <taxon>Araneomorphae</taxon>
        <taxon>Entelegynae</taxon>
        <taxon>Araneoidea</taxon>
        <taxon>Araneidae</taxon>
        <taxon>Araneus</taxon>
    </lineage>
</organism>
<proteinExistence type="predicted"/>
<evidence type="ECO:0000313" key="2">
    <source>
        <dbReference type="Proteomes" id="UP000499080"/>
    </source>
</evidence>
<gene>
    <name evidence="1" type="ORF">AVEN_264982_1</name>
</gene>
<dbReference type="Proteomes" id="UP000499080">
    <property type="component" value="Unassembled WGS sequence"/>
</dbReference>
<reference evidence="1 2" key="1">
    <citation type="journal article" date="2019" name="Sci. Rep.">
        <title>Orb-weaving spider Araneus ventricosus genome elucidates the spidroin gene catalogue.</title>
        <authorList>
            <person name="Kono N."/>
            <person name="Nakamura H."/>
            <person name="Ohtoshi R."/>
            <person name="Moran D.A.P."/>
            <person name="Shinohara A."/>
            <person name="Yoshida Y."/>
            <person name="Fujiwara M."/>
            <person name="Mori M."/>
            <person name="Tomita M."/>
            <person name="Arakawa K."/>
        </authorList>
    </citation>
    <scope>NUCLEOTIDE SEQUENCE [LARGE SCALE GENOMIC DNA]</scope>
</reference>
<dbReference type="AlphaFoldDB" id="A0A4Y2ENT7"/>
<dbReference type="OrthoDB" id="27832at2759"/>
<evidence type="ECO:0000313" key="1">
    <source>
        <dbReference type="EMBL" id="GBM30521.1"/>
    </source>
</evidence>
<comment type="caution">
    <text evidence="1">The sequence shown here is derived from an EMBL/GenBank/DDBJ whole genome shotgun (WGS) entry which is preliminary data.</text>
</comment>
<keyword evidence="2" id="KW-1185">Reference proteome</keyword>
<name>A0A4Y2ENT7_ARAVE</name>
<sequence length="141" mass="16170">MRCQQSRLKKFERPGLQLFGALSELRSFAIRDEESASAAGELRRSRYGALRRRLSHKNCMLMVDVVPSPSVGVSFDLFFANNDMEPFGFKYARKQETVDEKVENVILMEASEDEDFGSFQQEMEAAKMEKVINLESPMVDF</sequence>
<dbReference type="EMBL" id="BGPR01000663">
    <property type="protein sequence ID" value="GBM30521.1"/>
    <property type="molecule type" value="Genomic_DNA"/>
</dbReference>
<accession>A0A4Y2ENT7</accession>